<evidence type="ECO:0000256" key="1">
    <source>
        <dbReference type="SAM" id="SignalP"/>
    </source>
</evidence>
<gene>
    <name evidence="2" type="ORF">NLO413_0205</name>
</gene>
<proteinExistence type="predicted"/>
<keyword evidence="3" id="KW-1185">Reference proteome</keyword>
<feature type="chain" id="PRO_5002465081" evidence="1">
    <location>
        <begin position="19"/>
        <end position="143"/>
    </location>
</feature>
<evidence type="ECO:0000313" key="2">
    <source>
        <dbReference type="EMBL" id="KJV68839.1"/>
    </source>
</evidence>
<evidence type="ECO:0000313" key="3">
    <source>
        <dbReference type="Proteomes" id="UP000033562"/>
    </source>
</evidence>
<comment type="caution">
    <text evidence="2">The sequence shown here is derived from an EMBL/GenBank/DDBJ whole genome shotgun (WGS) entry which is preliminary data.</text>
</comment>
<protein>
    <submittedName>
        <fullName evidence="2">Uncharacterized protein</fullName>
    </submittedName>
</protein>
<reference evidence="2 3" key="1">
    <citation type="submission" date="2015-02" db="EMBL/GenBank/DDBJ databases">
        <title>Genome Sequencing of Rickettsiales.</title>
        <authorList>
            <person name="Daugherty S.C."/>
            <person name="Su Q."/>
            <person name="Abolude K."/>
            <person name="Beier-Sexton M."/>
            <person name="Carlyon J.A."/>
            <person name="Carter R."/>
            <person name="Day N.P."/>
            <person name="Dumler S.J."/>
            <person name="Dyachenko V."/>
            <person name="Godinez A."/>
            <person name="Kurtti T.J."/>
            <person name="Lichay M."/>
            <person name="Mullins K.E."/>
            <person name="Ott S."/>
            <person name="Pappas-Brown V."/>
            <person name="Paris D.H."/>
            <person name="Patel P."/>
            <person name="Richards A.L."/>
            <person name="Sadzewicz L."/>
            <person name="Sears K."/>
            <person name="Seidman D."/>
            <person name="Sengamalay N."/>
            <person name="Stenos J."/>
            <person name="Tallon L.J."/>
            <person name="Vincent G."/>
            <person name="Fraser C.M."/>
            <person name="Munderloh U."/>
            <person name="Dunning-Hotopp J.C."/>
        </authorList>
    </citation>
    <scope>NUCLEOTIDE SEQUENCE [LARGE SCALE GENOMIC DNA]</scope>
    <source>
        <strain evidence="2 3">RAC413</strain>
    </source>
</reference>
<name>A0A0F3NPJ9_9RICK</name>
<dbReference type="Gene3D" id="2.40.50.120">
    <property type="match status" value="1"/>
</dbReference>
<dbReference type="AlphaFoldDB" id="A0A0F3NPJ9"/>
<dbReference type="SUPFAM" id="SSF50242">
    <property type="entry name" value="TIMP-like"/>
    <property type="match status" value="1"/>
</dbReference>
<feature type="signal peptide" evidence="1">
    <location>
        <begin position="1"/>
        <end position="18"/>
    </location>
</feature>
<dbReference type="RefSeq" id="WP_045808680.1">
    <property type="nucleotide sequence ID" value="NZ_LANX01000001.1"/>
</dbReference>
<accession>A0A0F3NPJ9</accession>
<dbReference type="Proteomes" id="UP000033562">
    <property type="component" value="Unassembled WGS sequence"/>
</dbReference>
<sequence length="143" mass="16403">MKKVILLLLLSFAHNTLADVCNCSHNISTKNDIIFSGRVEDIIYITPVEYIAKFLVYDAWKNVNNNNIFIFSTYSQSCNINLNIGNEYLVYANKILTPDSDIGFIQYCSHTKKLNDVHEDELKKLGTSKHYYIGTQKDNINNT</sequence>
<dbReference type="STRING" id="1359163.NLO413_0205"/>
<dbReference type="EMBL" id="LANX01000001">
    <property type="protein sequence ID" value="KJV68839.1"/>
    <property type="molecule type" value="Genomic_DNA"/>
</dbReference>
<dbReference type="InterPro" id="IPR008993">
    <property type="entry name" value="TIMP-like_OB-fold"/>
</dbReference>
<organism evidence="2 3">
    <name type="scientific">Candidatus Neoehrlichia procyonis str. RAC413</name>
    <dbReference type="NCBI Taxonomy" id="1359163"/>
    <lineage>
        <taxon>Bacteria</taxon>
        <taxon>Pseudomonadati</taxon>
        <taxon>Pseudomonadota</taxon>
        <taxon>Alphaproteobacteria</taxon>
        <taxon>Rickettsiales</taxon>
        <taxon>Anaplasmataceae</taxon>
        <taxon>Candidatus Neoehrlichia</taxon>
    </lineage>
</organism>
<keyword evidence="1" id="KW-0732">Signal</keyword>